<dbReference type="PROSITE" id="PS51257">
    <property type="entry name" value="PROKAR_LIPOPROTEIN"/>
    <property type="match status" value="1"/>
</dbReference>
<evidence type="ECO:0000313" key="4">
    <source>
        <dbReference type="Proteomes" id="UP001359781"/>
    </source>
</evidence>
<evidence type="ECO:0000313" key="3">
    <source>
        <dbReference type="EMBL" id="MEJ4099278.1"/>
    </source>
</evidence>
<evidence type="ECO:0000256" key="2">
    <source>
        <dbReference type="SAM" id="SignalP"/>
    </source>
</evidence>
<gene>
    <name evidence="3" type="ORF">V5S96_02730</name>
</gene>
<keyword evidence="4" id="KW-1185">Reference proteome</keyword>
<organism evidence="3 4">
    <name type="scientific">Corynebacterium mastitidis</name>
    <dbReference type="NCBI Taxonomy" id="161890"/>
    <lineage>
        <taxon>Bacteria</taxon>
        <taxon>Bacillati</taxon>
        <taxon>Actinomycetota</taxon>
        <taxon>Actinomycetes</taxon>
        <taxon>Mycobacteriales</taxon>
        <taxon>Corynebacteriaceae</taxon>
        <taxon>Corynebacterium</taxon>
    </lineage>
</organism>
<feature type="chain" id="PRO_5047496283" evidence="2">
    <location>
        <begin position="23"/>
        <end position="220"/>
    </location>
</feature>
<feature type="signal peptide" evidence="2">
    <location>
        <begin position="1"/>
        <end position="22"/>
    </location>
</feature>
<keyword evidence="2" id="KW-0732">Signal</keyword>
<dbReference type="InterPro" id="IPR024520">
    <property type="entry name" value="DUF3558"/>
</dbReference>
<sequence>MSVRLSTPALAPLWAVLLVGMAACSSTDTGVIAHDAVGASGEEIAGAAGSTVREENRGGEENESGRLPFEVGPWDVNDPNFRFFDPCAEIPAEVFAEVGLGEMEGEPFSVDGSYSTCHFLADIGGEGYSVYSVGIFSDLVPLEKYEDIGLKILENADDRGIGLAEELDRGGETCSTFMLTSRGRWGLEVSYAGLDDPEDSCSVAKNLHDKLIENMGDGYA</sequence>
<feature type="compositionally biased region" description="Basic and acidic residues" evidence="1">
    <location>
        <begin position="52"/>
        <end position="64"/>
    </location>
</feature>
<reference evidence="3 4" key="1">
    <citation type="submission" date="2024-02" db="EMBL/GenBank/DDBJ databases">
        <title>Whole genome sequencing and characterization of Corynebacterium isolated from the ocular surface of dry eye disease sufferers.</title>
        <authorList>
            <person name="Naqvi M."/>
        </authorList>
    </citation>
    <scope>NUCLEOTIDE SEQUENCE [LARGE SCALE GENOMIC DNA]</scope>
    <source>
        <strain evidence="3 4">PCRF</strain>
    </source>
</reference>
<proteinExistence type="predicted"/>
<comment type="caution">
    <text evidence="3">The sequence shown here is derived from an EMBL/GenBank/DDBJ whole genome shotgun (WGS) entry which is preliminary data.</text>
</comment>
<feature type="region of interest" description="Disordered" evidence="1">
    <location>
        <begin position="45"/>
        <end position="70"/>
    </location>
</feature>
<dbReference type="Proteomes" id="UP001359781">
    <property type="component" value="Unassembled WGS sequence"/>
</dbReference>
<evidence type="ECO:0000256" key="1">
    <source>
        <dbReference type="SAM" id="MobiDB-lite"/>
    </source>
</evidence>
<protein>
    <submittedName>
        <fullName evidence="3">DUF3558 family protein</fullName>
    </submittedName>
</protein>
<name>A0ABU8NW85_9CORY</name>
<dbReference type="EMBL" id="JBAHVJ010000003">
    <property type="protein sequence ID" value="MEJ4099278.1"/>
    <property type="molecule type" value="Genomic_DNA"/>
</dbReference>
<accession>A0ABU8NW85</accession>
<dbReference type="RefSeq" id="WP_337889158.1">
    <property type="nucleotide sequence ID" value="NZ_JBAHVI010000001.1"/>
</dbReference>
<dbReference type="Pfam" id="PF12079">
    <property type="entry name" value="DUF3558"/>
    <property type="match status" value="1"/>
</dbReference>